<name>A0A853DNK7_9MICO</name>
<dbReference type="EMBL" id="JACCFW010000004">
    <property type="protein sequence ID" value="NYJ76584.1"/>
    <property type="molecule type" value="Genomic_DNA"/>
</dbReference>
<gene>
    <name evidence="2" type="ORF">HNR15_003602</name>
</gene>
<comment type="caution">
    <text evidence="2">The sequence shown here is derived from an EMBL/GenBank/DDBJ whole genome shotgun (WGS) entry which is preliminary data.</text>
</comment>
<feature type="region of interest" description="Disordered" evidence="1">
    <location>
        <begin position="221"/>
        <end position="252"/>
    </location>
</feature>
<reference evidence="2 3" key="1">
    <citation type="submission" date="2020-07" db="EMBL/GenBank/DDBJ databases">
        <title>Sequencing the genomes of 1000 actinobacteria strains.</title>
        <authorList>
            <person name="Klenk H.-P."/>
        </authorList>
    </citation>
    <scope>NUCLEOTIDE SEQUENCE [LARGE SCALE GENOMIC DNA]</scope>
    <source>
        <strain evidence="2 3">DSM 29531</strain>
    </source>
</reference>
<feature type="compositionally biased region" description="Basic and acidic residues" evidence="1">
    <location>
        <begin position="432"/>
        <end position="445"/>
    </location>
</feature>
<dbReference type="AlphaFoldDB" id="A0A853DNK7"/>
<dbReference type="Proteomes" id="UP000571817">
    <property type="component" value="Unassembled WGS sequence"/>
</dbReference>
<evidence type="ECO:0000313" key="2">
    <source>
        <dbReference type="EMBL" id="NYJ76584.1"/>
    </source>
</evidence>
<feature type="compositionally biased region" description="Low complexity" evidence="1">
    <location>
        <begin position="379"/>
        <end position="392"/>
    </location>
</feature>
<sequence length="480" mass="52286">MPALNREAPQHDSTPLDANPQTPERDTAPDRVPVAFVKVPALMLDGSLSAEAVAVWCLLSTHVRRGKRSVWPSQLNLARRLGRQGVDPARRVRDRLNELATAGWLVSRRTRVGNSTCNIYVLAAVETNYVQLASIVLDQLTKDLTPDDVLHLLRWQLLAGTSGTTRLPLSDYANRYNLRIRGAREARRRLLRAELLSVHERPGKPTETSISTVIHTPALNVRSPRHSTSGYPLPTPALNVRSPRHSTSGEVDTHEVDAFQPSRTDLTTARAQPGGADEIDHQDDVTESRDGVLRRVLDAAEQHGRRLTWTTRAALPVKLADLRAEGWTDEQLSEHLARSFAGARSTDATLSARLAELAAQTSPTHLARARHEADRAARAVRQSAQAAEDAAATPPPPGWRDAGTVRAAGAPRTRSGAAASRSDAPTCPYIPDTEKPPQKPAHEADPEQLSPKASHPLMTGPDTSTSWDRVPQLSDTGRAS</sequence>
<evidence type="ECO:0000256" key="1">
    <source>
        <dbReference type="SAM" id="MobiDB-lite"/>
    </source>
</evidence>
<feature type="region of interest" description="Disordered" evidence="1">
    <location>
        <begin position="1"/>
        <end position="31"/>
    </location>
</feature>
<evidence type="ECO:0008006" key="4">
    <source>
        <dbReference type="Google" id="ProtNLM"/>
    </source>
</evidence>
<organism evidence="2 3">
    <name type="scientific">Allobranchiibius huperziae</name>
    <dbReference type="NCBI Taxonomy" id="1874116"/>
    <lineage>
        <taxon>Bacteria</taxon>
        <taxon>Bacillati</taxon>
        <taxon>Actinomycetota</taxon>
        <taxon>Actinomycetes</taxon>
        <taxon>Micrococcales</taxon>
        <taxon>Dermacoccaceae</taxon>
        <taxon>Allobranchiibius</taxon>
    </lineage>
</organism>
<evidence type="ECO:0000313" key="3">
    <source>
        <dbReference type="Proteomes" id="UP000571817"/>
    </source>
</evidence>
<feature type="compositionally biased region" description="Polar residues" evidence="1">
    <location>
        <begin position="461"/>
        <end position="480"/>
    </location>
</feature>
<accession>A0A853DNK7</accession>
<keyword evidence="3" id="KW-1185">Reference proteome</keyword>
<proteinExistence type="predicted"/>
<feature type="region of interest" description="Disordered" evidence="1">
    <location>
        <begin position="361"/>
        <end position="480"/>
    </location>
</feature>
<protein>
    <recommendedName>
        <fullName evidence="4">Helix-turn-helix domain-containing protein</fullName>
    </recommendedName>
</protein>
<dbReference type="RefSeq" id="WP_179483976.1">
    <property type="nucleotide sequence ID" value="NZ_JACCFW010000004.1"/>
</dbReference>